<accession>A0ACB5UAQ7</accession>
<reference evidence="1" key="1">
    <citation type="submission" date="2023-04" db="EMBL/GenBank/DDBJ databases">
        <title>Ambrosiozyma monospora NBRC 10751.</title>
        <authorList>
            <person name="Ichikawa N."/>
            <person name="Sato H."/>
            <person name="Tonouchi N."/>
        </authorList>
    </citation>
    <scope>NUCLEOTIDE SEQUENCE</scope>
    <source>
        <strain evidence="1">NBRC 10751</strain>
    </source>
</reference>
<protein>
    <submittedName>
        <fullName evidence="1">Unnamed protein product</fullName>
    </submittedName>
</protein>
<dbReference type="EMBL" id="BSXS01013514">
    <property type="protein sequence ID" value="GMF04137.1"/>
    <property type="molecule type" value="Genomic_DNA"/>
</dbReference>
<name>A0ACB5UAQ7_AMBMO</name>
<keyword evidence="2" id="KW-1185">Reference proteome</keyword>
<proteinExistence type="predicted"/>
<gene>
    <name evidence="1" type="ORF">Amon02_001202000</name>
</gene>
<evidence type="ECO:0000313" key="1">
    <source>
        <dbReference type="EMBL" id="GMF04137.1"/>
    </source>
</evidence>
<organism evidence="1 2">
    <name type="scientific">Ambrosiozyma monospora</name>
    <name type="common">Yeast</name>
    <name type="synonym">Endomycopsis monosporus</name>
    <dbReference type="NCBI Taxonomy" id="43982"/>
    <lineage>
        <taxon>Eukaryota</taxon>
        <taxon>Fungi</taxon>
        <taxon>Dikarya</taxon>
        <taxon>Ascomycota</taxon>
        <taxon>Saccharomycotina</taxon>
        <taxon>Pichiomycetes</taxon>
        <taxon>Pichiales</taxon>
        <taxon>Pichiaceae</taxon>
        <taxon>Ambrosiozyma</taxon>
    </lineage>
</organism>
<comment type="caution">
    <text evidence="1">The sequence shown here is derived from an EMBL/GenBank/DDBJ whole genome shotgun (WGS) entry which is preliminary data.</text>
</comment>
<dbReference type="Proteomes" id="UP001165064">
    <property type="component" value="Unassembled WGS sequence"/>
</dbReference>
<sequence>MIELSPEYCNNESNQIQPDLRNEGLDDLVACKIKFKIGATLSTLSKFEIRLLNEDLNWTSILFCNNFDDQPVDNMENASPAVNKQSACFEVCVS</sequence>
<evidence type="ECO:0000313" key="2">
    <source>
        <dbReference type="Proteomes" id="UP001165064"/>
    </source>
</evidence>